<dbReference type="PANTHER" id="PTHR13326:SF21">
    <property type="entry name" value="PSEUDOURIDYLATE SYNTHASE PUS7L"/>
    <property type="match status" value="1"/>
</dbReference>
<dbReference type="Gene3D" id="3.30.2350.20">
    <property type="entry name" value="TruD, catalytic domain"/>
    <property type="match status" value="2"/>
</dbReference>
<keyword evidence="2" id="KW-0413">Isomerase</keyword>
<feature type="compositionally biased region" description="Basic and acidic residues" evidence="3">
    <location>
        <begin position="390"/>
        <end position="400"/>
    </location>
</feature>
<name>A0ABD3QEG7_9STRA</name>
<dbReference type="InterPro" id="IPR042214">
    <property type="entry name" value="TruD_catalytic"/>
</dbReference>
<evidence type="ECO:0000256" key="1">
    <source>
        <dbReference type="ARBA" id="ARBA00007953"/>
    </source>
</evidence>
<keyword evidence="6" id="KW-1185">Reference proteome</keyword>
<dbReference type="GO" id="GO:0009982">
    <property type="term" value="F:pseudouridine synthase activity"/>
    <property type="evidence" value="ECO:0007669"/>
    <property type="project" value="UniProtKB-ARBA"/>
</dbReference>
<dbReference type="GO" id="GO:0001522">
    <property type="term" value="P:pseudouridine synthesis"/>
    <property type="evidence" value="ECO:0007669"/>
    <property type="project" value="UniProtKB-ARBA"/>
</dbReference>
<dbReference type="InterPro" id="IPR001656">
    <property type="entry name" value="PsdUridine_synth_TruD"/>
</dbReference>
<evidence type="ECO:0000259" key="4">
    <source>
        <dbReference type="PROSITE" id="PS50984"/>
    </source>
</evidence>
<proteinExistence type="inferred from homology"/>
<comment type="similarity">
    <text evidence="1">Belongs to the pseudouridine synthase TruD family.</text>
</comment>
<gene>
    <name evidence="5" type="ORF">HJC23_004997</name>
</gene>
<dbReference type="AlphaFoldDB" id="A0ABD3QEG7"/>
<evidence type="ECO:0000256" key="3">
    <source>
        <dbReference type="SAM" id="MobiDB-lite"/>
    </source>
</evidence>
<dbReference type="Proteomes" id="UP001516023">
    <property type="component" value="Unassembled WGS sequence"/>
</dbReference>
<dbReference type="SUPFAM" id="SSF55120">
    <property type="entry name" value="Pseudouridine synthase"/>
    <property type="match status" value="1"/>
</dbReference>
<feature type="region of interest" description="Disordered" evidence="3">
    <location>
        <begin position="390"/>
        <end position="416"/>
    </location>
</feature>
<protein>
    <recommendedName>
        <fullName evidence="4">TRUD domain-containing protein</fullName>
    </recommendedName>
</protein>
<reference evidence="5 6" key="1">
    <citation type="journal article" date="2020" name="G3 (Bethesda)">
        <title>Improved Reference Genome for Cyclotella cryptica CCMP332, a Model for Cell Wall Morphogenesis, Salinity Adaptation, and Lipid Production in Diatoms (Bacillariophyta).</title>
        <authorList>
            <person name="Roberts W.R."/>
            <person name="Downey K.M."/>
            <person name="Ruck E.C."/>
            <person name="Traller J.C."/>
            <person name="Alverson A.J."/>
        </authorList>
    </citation>
    <scope>NUCLEOTIDE SEQUENCE [LARGE SCALE GENOMIC DNA]</scope>
    <source>
        <strain evidence="5 6">CCMP332</strain>
    </source>
</reference>
<comment type="caution">
    <text evidence="5">The sequence shown here is derived from an EMBL/GenBank/DDBJ whole genome shotgun (WGS) entry which is preliminary data.</text>
</comment>
<dbReference type="EMBL" id="JABMIG020000046">
    <property type="protein sequence ID" value="KAL3798344.1"/>
    <property type="molecule type" value="Genomic_DNA"/>
</dbReference>
<feature type="domain" description="TRUD" evidence="4">
    <location>
        <begin position="671"/>
        <end position="909"/>
    </location>
</feature>
<dbReference type="InterPro" id="IPR011760">
    <property type="entry name" value="PsdUridine_synth_TruD_insert"/>
</dbReference>
<organism evidence="5 6">
    <name type="scientific">Cyclotella cryptica</name>
    <dbReference type="NCBI Taxonomy" id="29204"/>
    <lineage>
        <taxon>Eukaryota</taxon>
        <taxon>Sar</taxon>
        <taxon>Stramenopiles</taxon>
        <taxon>Ochrophyta</taxon>
        <taxon>Bacillariophyta</taxon>
        <taxon>Coscinodiscophyceae</taxon>
        <taxon>Thalassiosirophycidae</taxon>
        <taxon>Stephanodiscales</taxon>
        <taxon>Stephanodiscaceae</taxon>
        <taxon>Cyclotella</taxon>
    </lineage>
</organism>
<dbReference type="InterPro" id="IPR020103">
    <property type="entry name" value="PsdUridine_synth_cat_dom_sf"/>
</dbReference>
<dbReference type="Pfam" id="PF01142">
    <property type="entry name" value="TruD"/>
    <property type="match status" value="2"/>
</dbReference>
<evidence type="ECO:0000313" key="6">
    <source>
        <dbReference type="Proteomes" id="UP001516023"/>
    </source>
</evidence>
<accession>A0ABD3QEG7</accession>
<evidence type="ECO:0000256" key="2">
    <source>
        <dbReference type="ARBA" id="ARBA00023235"/>
    </source>
</evidence>
<sequence>MNIWTKANHDRLLSTVGIGPVFVRSPPYSLSEEECCSVVESNKQSPLTTSDPILTWEIVGTIKSRPEDFVVREIGYLPSSRGGFSPRVAGFDEKSDCSLSSDFIDRQACRKIEAAASVDNANDTNDGATAIIDQHGSVPNDAAKDTMPSEHVGDCNAKLVDSGSLRTDDLPPNQIAKPVSEECQQNPRAKLRQILHVCCSENNMQQSTVACATLSSEVTNVLFSDNQDSFAAETILEELELLQELALDEIHGIWLKGGAMNSTSVAVDESKKSERHNRVWIPTSNLFRDTDISGDLKEMWKQLHQCIRIVFPLLKTEVSNSGPSADILYCDVEGSNLNVTRSTDTSIQRSSTKPWIYAQIDQVFYPLAPYLALPRIDLLALYQFRREGPVESSRGAEHRNTNKRKRQQDKEEYEDRLKDENGYKNVLLRLRPDLPKDDRRNVHNILSSTSRNRGREFDTYTKNNVPLDVKDVDMKSIISGSVDCCSIKEVTHVAAVVVQWSRSALARSRKMHNQKNESMPKGTNDANYNSTLCVLRKEQIEHQVAVNELARAIKCRPFDIGLAGIKDMQAITYQFCSLRNIDTRRADQGNRCNKNIELSQFESVRPGFLLDRGLLLGNRFDIFVRNLGRIERKLVIDENQADDHNATVMERIVPCRASHIRSIVKRIEENGFVNFYGEQRVGSAGVSNLAGVRSFDVADITSKSRLDLCTGRAMLQQDFSRALDLVMTGRSDLVHSPSEDEARVREVWRSSGGDARATLDAFPKKSSVMVRERDLMKGLLRFGDALEAFRGITRNVRMFWIHAYQSYVWNLVATERIKRWGARPVVGDLYVTPDEDRDLSEQLNIVIDPESVDISQIVLPLPGYRMQYPSNEMGQLYKDILERDSVHLNEKCNIPEASAKGSYRKLVQNAYSISWETVTIDQGNNPVDRDSDPVVDSARFRFDLRSGCYATMLFREMFYTTMARDSLEN</sequence>
<evidence type="ECO:0000313" key="5">
    <source>
        <dbReference type="EMBL" id="KAL3798344.1"/>
    </source>
</evidence>
<dbReference type="PROSITE" id="PS50984">
    <property type="entry name" value="TRUD"/>
    <property type="match status" value="1"/>
</dbReference>
<dbReference type="PANTHER" id="PTHR13326">
    <property type="entry name" value="TRNA PSEUDOURIDINE SYNTHASE D"/>
    <property type="match status" value="1"/>
</dbReference>
<dbReference type="CDD" id="cd02576">
    <property type="entry name" value="PseudoU_synth_ScPUS7"/>
    <property type="match status" value="1"/>
</dbReference>